<evidence type="ECO:0000313" key="8">
    <source>
        <dbReference type="Proteomes" id="UP000216444"/>
    </source>
</evidence>
<evidence type="ECO:0000256" key="5">
    <source>
        <dbReference type="SAM" id="Phobius"/>
    </source>
</evidence>
<reference evidence="7 8" key="1">
    <citation type="journal article" date="2017" name="BMC Genomics">
        <title>Comparative genomic and phylogenomic analyses of the Bifidobacteriaceae family.</title>
        <authorList>
            <person name="Lugli G.A."/>
            <person name="Milani C."/>
            <person name="Turroni F."/>
            <person name="Duranti S."/>
            <person name="Mancabelli L."/>
            <person name="Mangifesta M."/>
            <person name="Ferrario C."/>
            <person name="Modesto M."/>
            <person name="Mattarelli P."/>
            <person name="Jiri K."/>
            <person name="van Sinderen D."/>
            <person name="Ventura M."/>
        </authorList>
    </citation>
    <scope>NUCLEOTIDE SEQUENCE [LARGE SCALE GENOMIC DNA]</scope>
    <source>
        <strain evidence="7 8">DSM 100201</strain>
    </source>
</reference>
<dbReference type="EMBL" id="MWWV01000019">
    <property type="protein sequence ID" value="OZG55476.1"/>
    <property type="molecule type" value="Genomic_DNA"/>
</dbReference>
<evidence type="ECO:0000256" key="1">
    <source>
        <dbReference type="ARBA" id="ARBA00004141"/>
    </source>
</evidence>
<comment type="caution">
    <text evidence="7">The sequence shown here is derived from an EMBL/GenBank/DDBJ whole genome shotgun (WGS) entry which is preliminary data.</text>
</comment>
<keyword evidence="2 5" id="KW-0812">Transmembrane</keyword>
<feature type="transmembrane region" description="Helical" evidence="5">
    <location>
        <begin position="286"/>
        <end position="311"/>
    </location>
</feature>
<dbReference type="GO" id="GO:0140359">
    <property type="term" value="F:ABC-type transporter activity"/>
    <property type="evidence" value="ECO:0007669"/>
    <property type="project" value="InterPro"/>
</dbReference>
<dbReference type="InterPro" id="IPR052902">
    <property type="entry name" value="ABC-2_transporter"/>
</dbReference>
<dbReference type="PANTHER" id="PTHR43027:SF1">
    <property type="entry name" value="DOXORUBICIN RESISTANCE ABC TRANSPORTER PERMEASE PROTEIN DRRC-RELATED"/>
    <property type="match status" value="1"/>
</dbReference>
<evidence type="ECO:0000256" key="4">
    <source>
        <dbReference type="ARBA" id="ARBA00023136"/>
    </source>
</evidence>
<keyword evidence="4 5" id="KW-0472">Membrane</keyword>
<proteinExistence type="predicted"/>
<comment type="subcellular location">
    <subcellularLocation>
        <location evidence="1">Membrane</location>
        <topology evidence="1">Multi-pass membrane protein</topology>
    </subcellularLocation>
</comment>
<evidence type="ECO:0000259" key="6">
    <source>
        <dbReference type="Pfam" id="PF12698"/>
    </source>
</evidence>
<organism evidence="7 8">
    <name type="scientific">Bifidobacterium tissieri</name>
    <dbReference type="NCBI Taxonomy" id="1630162"/>
    <lineage>
        <taxon>Bacteria</taxon>
        <taxon>Bacillati</taxon>
        <taxon>Actinomycetota</taxon>
        <taxon>Actinomycetes</taxon>
        <taxon>Bifidobacteriales</taxon>
        <taxon>Bifidobacteriaceae</taxon>
        <taxon>Bifidobacterium</taxon>
    </lineage>
</organism>
<gene>
    <name evidence="7" type="ORF">BTIS_2053</name>
</gene>
<sequence length="407" mass="43837">MWTTFLITLKTNLRQRAALFWMFVFPIVLATMFNGMFGNLADAYRITAVTVAVVEDENWGKADGAAQFVDALAGRSNNVADLDTRLIDTTPVPSLAEAKRLITDDTTIGYLTVNADGMLSLTLSTDTVETVKDASGNASVSPVTVAALHNAIALYNRTDAVTRRTIIDHPQAVVSQRFWESVGSVSAMTKETSLTNFKPNATARYYYALLGMVCLMAMSYAISAVTMAQANLSALGIRRTVAPLSRAAQLAAGFLASWLCSFLSLIVALAYIRYVCGIALGGREPAAVLAVAVASFMSCAFGTMIGAIPGLTHATKIGLTSAIPCTLSLFTGLYGQFAMNLSDWITRNAPALAIINPAQQVTNLFYDILYYDSYRPFGTTCGILLAMSAVFLAVGVVMLRRQRYEHL</sequence>
<evidence type="ECO:0000313" key="7">
    <source>
        <dbReference type="EMBL" id="OZG55476.1"/>
    </source>
</evidence>
<dbReference type="AlphaFoldDB" id="A0A261F991"/>
<keyword evidence="8" id="KW-1185">Reference proteome</keyword>
<dbReference type="GO" id="GO:0016020">
    <property type="term" value="C:membrane"/>
    <property type="evidence" value="ECO:0007669"/>
    <property type="project" value="UniProtKB-SubCell"/>
</dbReference>
<feature type="domain" description="ABC-2 type transporter transmembrane" evidence="6">
    <location>
        <begin position="18"/>
        <end position="396"/>
    </location>
</feature>
<accession>A0A261F991</accession>
<dbReference type="InterPro" id="IPR013525">
    <property type="entry name" value="ABC2_TM"/>
</dbReference>
<name>A0A261F991_9BIFI</name>
<feature type="transmembrane region" description="Helical" evidence="5">
    <location>
        <begin position="18"/>
        <end position="37"/>
    </location>
</feature>
<dbReference type="PANTHER" id="PTHR43027">
    <property type="entry name" value="DOXORUBICIN RESISTANCE ABC TRANSPORTER PERMEASE PROTEIN DRRC-RELATED"/>
    <property type="match status" value="1"/>
</dbReference>
<dbReference type="Proteomes" id="UP000216444">
    <property type="component" value="Unassembled WGS sequence"/>
</dbReference>
<evidence type="ECO:0000256" key="2">
    <source>
        <dbReference type="ARBA" id="ARBA00022692"/>
    </source>
</evidence>
<keyword evidence="3 5" id="KW-1133">Transmembrane helix</keyword>
<dbReference type="RefSeq" id="WP_094665234.1">
    <property type="nucleotide sequence ID" value="NZ_MWWV01000019.1"/>
</dbReference>
<evidence type="ECO:0000256" key="3">
    <source>
        <dbReference type="ARBA" id="ARBA00022989"/>
    </source>
</evidence>
<feature type="transmembrane region" description="Helical" evidence="5">
    <location>
        <begin position="377"/>
        <end position="399"/>
    </location>
</feature>
<feature type="transmembrane region" description="Helical" evidence="5">
    <location>
        <begin position="250"/>
        <end position="274"/>
    </location>
</feature>
<protein>
    <submittedName>
        <fullName evidence="7">Multidrug ABC transporter permease</fullName>
    </submittedName>
</protein>
<dbReference type="Pfam" id="PF12698">
    <property type="entry name" value="ABC2_membrane_3"/>
    <property type="match status" value="1"/>
</dbReference>
<feature type="transmembrane region" description="Helical" evidence="5">
    <location>
        <begin position="205"/>
        <end position="230"/>
    </location>
</feature>